<keyword evidence="3" id="KW-1185">Reference proteome</keyword>
<sequence>MHVVLVHGAGGSERSWSYVLPRLAERGIAATAADNPSQSLYSDVERVHAIIDSIDDDVLLVGHSYGGAVITNAGHHKRVRGLVYVAAFAPDEGESVQRIVNSYPAAEVSSFMTRGPQGEWVPSDRPEAREALAWDVPDEIWEAREDDNRVSADAIFTETTAKPAWAELPAWYVLATLDKHIQVEAQRDMAARADAAVTEVSTSHAVPHAAPDAVVSVIEEALDALGR</sequence>
<accession>A0ABP7ZTQ1</accession>
<dbReference type="SUPFAM" id="SSF53474">
    <property type="entry name" value="alpha/beta-Hydrolases"/>
    <property type="match status" value="1"/>
</dbReference>
<keyword evidence="2" id="KW-0378">Hydrolase</keyword>
<dbReference type="PANTHER" id="PTHR37017:SF11">
    <property type="entry name" value="ESTERASE_LIPASE_THIOESTERASE DOMAIN-CONTAINING PROTEIN"/>
    <property type="match status" value="1"/>
</dbReference>
<comment type="caution">
    <text evidence="2">The sequence shown here is derived from an EMBL/GenBank/DDBJ whole genome shotgun (WGS) entry which is preliminary data.</text>
</comment>
<name>A0ABP7ZTQ1_9MICO</name>
<evidence type="ECO:0000313" key="2">
    <source>
        <dbReference type="EMBL" id="GAA4169665.1"/>
    </source>
</evidence>
<gene>
    <name evidence="2" type="ORF">GCM10022287_06420</name>
</gene>
<dbReference type="Proteomes" id="UP001501079">
    <property type="component" value="Unassembled WGS sequence"/>
</dbReference>
<protein>
    <submittedName>
        <fullName evidence="2">Alpha/beta hydrolase</fullName>
    </submittedName>
</protein>
<feature type="domain" description="AB hydrolase-1" evidence="1">
    <location>
        <begin position="3"/>
        <end position="216"/>
    </location>
</feature>
<dbReference type="PANTHER" id="PTHR37017">
    <property type="entry name" value="AB HYDROLASE-1 DOMAIN-CONTAINING PROTEIN-RELATED"/>
    <property type="match status" value="1"/>
</dbReference>
<reference evidence="3" key="1">
    <citation type="journal article" date="2019" name="Int. J. Syst. Evol. Microbiol.">
        <title>The Global Catalogue of Microorganisms (GCM) 10K type strain sequencing project: providing services to taxonomists for standard genome sequencing and annotation.</title>
        <authorList>
            <consortium name="The Broad Institute Genomics Platform"/>
            <consortium name="The Broad Institute Genome Sequencing Center for Infectious Disease"/>
            <person name="Wu L."/>
            <person name="Ma J."/>
        </authorList>
    </citation>
    <scope>NUCLEOTIDE SEQUENCE [LARGE SCALE GENOMIC DNA]</scope>
    <source>
        <strain evidence="3">JCM 17591</strain>
    </source>
</reference>
<dbReference type="InterPro" id="IPR000073">
    <property type="entry name" value="AB_hydrolase_1"/>
</dbReference>
<dbReference type="InterPro" id="IPR029058">
    <property type="entry name" value="AB_hydrolase_fold"/>
</dbReference>
<dbReference type="Pfam" id="PF12697">
    <property type="entry name" value="Abhydrolase_6"/>
    <property type="match status" value="1"/>
</dbReference>
<evidence type="ECO:0000313" key="3">
    <source>
        <dbReference type="Proteomes" id="UP001501079"/>
    </source>
</evidence>
<dbReference type="RefSeq" id="WP_344751829.1">
    <property type="nucleotide sequence ID" value="NZ_BAABBW010000001.1"/>
</dbReference>
<organism evidence="2 3">
    <name type="scientific">Gryllotalpicola koreensis</name>
    <dbReference type="NCBI Taxonomy" id="993086"/>
    <lineage>
        <taxon>Bacteria</taxon>
        <taxon>Bacillati</taxon>
        <taxon>Actinomycetota</taxon>
        <taxon>Actinomycetes</taxon>
        <taxon>Micrococcales</taxon>
        <taxon>Microbacteriaceae</taxon>
        <taxon>Gryllotalpicola</taxon>
    </lineage>
</organism>
<dbReference type="InterPro" id="IPR052897">
    <property type="entry name" value="Sec-Metab_Biosynth_Hydrolase"/>
</dbReference>
<proteinExistence type="predicted"/>
<dbReference type="Gene3D" id="3.40.50.1820">
    <property type="entry name" value="alpha/beta hydrolase"/>
    <property type="match status" value="1"/>
</dbReference>
<evidence type="ECO:0000259" key="1">
    <source>
        <dbReference type="Pfam" id="PF12697"/>
    </source>
</evidence>
<dbReference type="EMBL" id="BAABBW010000001">
    <property type="protein sequence ID" value="GAA4169665.1"/>
    <property type="molecule type" value="Genomic_DNA"/>
</dbReference>
<dbReference type="GO" id="GO:0016787">
    <property type="term" value="F:hydrolase activity"/>
    <property type="evidence" value="ECO:0007669"/>
    <property type="project" value="UniProtKB-KW"/>
</dbReference>